<name>A0A9P6GGV2_9PLEO</name>
<dbReference type="AlphaFoldDB" id="A0A9P6GGV2"/>
<dbReference type="OrthoDB" id="2021159at2759"/>
<dbReference type="GO" id="GO:0016491">
    <property type="term" value="F:oxidoreductase activity"/>
    <property type="evidence" value="ECO:0007669"/>
    <property type="project" value="TreeGrafter"/>
</dbReference>
<feature type="domain" description="3-hydroxyacyl-CoA dehydrogenase NAD binding" evidence="1">
    <location>
        <begin position="32"/>
        <end position="156"/>
    </location>
</feature>
<dbReference type="GO" id="GO:0070403">
    <property type="term" value="F:NAD+ binding"/>
    <property type="evidence" value="ECO:0007669"/>
    <property type="project" value="InterPro"/>
</dbReference>
<sequence>MSVFTISILQRNIPPQSHGNLTSSIEVVGPSQKKSAKVDNIKFTTDVEEALRNADFVQVHGPERLDFTQSLFTEIAKHFRGDVIIATSSIGLMDSKIQEGMPAESKPERCVAGHPFNPPPLIHLVEVVGGQLTTISTIELTLQFYENVGEMPTYVQKGVPEHIAHRLQAALFRESFHIVKNDTYTVKDIDEAMAYGGAQNINAPGSR</sequence>
<dbReference type="SUPFAM" id="SSF51735">
    <property type="entry name" value="NAD(P)-binding Rossmann-fold domains"/>
    <property type="match status" value="1"/>
</dbReference>
<evidence type="ECO:0000259" key="1">
    <source>
        <dbReference type="Pfam" id="PF02737"/>
    </source>
</evidence>
<dbReference type="GO" id="GO:0006631">
    <property type="term" value="P:fatty acid metabolic process"/>
    <property type="evidence" value="ECO:0007669"/>
    <property type="project" value="InterPro"/>
</dbReference>
<reference evidence="2" key="1">
    <citation type="journal article" date="2020" name="Mol. Plant Microbe Interact.">
        <title>Genome Sequence of the Biocontrol Agent Coniothyrium minitans strain Conio (IMI 134523).</title>
        <authorList>
            <person name="Patel D."/>
            <person name="Shittu T.A."/>
            <person name="Baroncelli R."/>
            <person name="Muthumeenakshi S."/>
            <person name="Osborne T.H."/>
            <person name="Janganan T.K."/>
            <person name="Sreenivasaprasad S."/>
        </authorList>
    </citation>
    <scope>NUCLEOTIDE SEQUENCE</scope>
    <source>
        <strain evidence="2">Conio</strain>
    </source>
</reference>
<dbReference type="PANTHER" id="PTHR48075:SF5">
    <property type="entry name" value="3-HYDROXYBUTYRYL-COA DEHYDROGENASE"/>
    <property type="match status" value="1"/>
</dbReference>
<accession>A0A9P6GGV2</accession>
<dbReference type="PANTHER" id="PTHR48075">
    <property type="entry name" value="3-HYDROXYACYL-COA DEHYDROGENASE FAMILY PROTEIN"/>
    <property type="match status" value="1"/>
</dbReference>
<dbReference type="Gene3D" id="3.40.50.720">
    <property type="entry name" value="NAD(P)-binding Rossmann-like Domain"/>
    <property type="match status" value="1"/>
</dbReference>
<keyword evidence="3" id="KW-1185">Reference proteome</keyword>
<dbReference type="Pfam" id="PF02737">
    <property type="entry name" value="3HCDH_N"/>
    <property type="match status" value="1"/>
</dbReference>
<protein>
    <submittedName>
        <fullName evidence="2">3-hydroxyacyl-dehydrogenase</fullName>
    </submittedName>
</protein>
<gene>
    <name evidence="2" type="ORF">PMIN01_08267</name>
</gene>
<proteinExistence type="predicted"/>
<dbReference type="Proteomes" id="UP000756921">
    <property type="component" value="Unassembled WGS sequence"/>
</dbReference>
<organism evidence="2 3">
    <name type="scientific">Paraphaeosphaeria minitans</name>
    <dbReference type="NCBI Taxonomy" id="565426"/>
    <lineage>
        <taxon>Eukaryota</taxon>
        <taxon>Fungi</taxon>
        <taxon>Dikarya</taxon>
        <taxon>Ascomycota</taxon>
        <taxon>Pezizomycotina</taxon>
        <taxon>Dothideomycetes</taxon>
        <taxon>Pleosporomycetidae</taxon>
        <taxon>Pleosporales</taxon>
        <taxon>Massarineae</taxon>
        <taxon>Didymosphaeriaceae</taxon>
        <taxon>Paraphaeosphaeria</taxon>
    </lineage>
</organism>
<evidence type="ECO:0000313" key="2">
    <source>
        <dbReference type="EMBL" id="KAF9733924.1"/>
    </source>
</evidence>
<dbReference type="InterPro" id="IPR006176">
    <property type="entry name" value="3-OHacyl-CoA_DH_NAD-bd"/>
</dbReference>
<dbReference type="InterPro" id="IPR013328">
    <property type="entry name" value="6PGD_dom2"/>
</dbReference>
<evidence type="ECO:0000313" key="3">
    <source>
        <dbReference type="Proteomes" id="UP000756921"/>
    </source>
</evidence>
<dbReference type="Gene3D" id="1.10.1040.10">
    <property type="entry name" value="N-(1-d-carboxylethyl)-l-norvaline Dehydrogenase, domain 2"/>
    <property type="match status" value="1"/>
</dbReference>
<dbReference type="InterPro" id="IPR036291">
    <property type="entry name" value="NAD(P)-bd_dom_sf"/>
</dbReference>
<dbReference type="EMBL" id="WJXW01000008">
    <property type="protein sequence ID" value="KAF9733924.1"/>
    <property type="molecule type" value="Genomic_DNA"/>
</dbReference>
<comment type="caution">
    <text evidence="2">The sequence shown here is derived from an EMBL/GenBank/DDBJ whole genome shotgun (WGS) entry which is preliminary data.</text>
</comment>